<feature type="chain" id="PRO_5004933708" evidence="1">
    <location>
        <begin position="37"/>
        <end position="1054"/>
    </location>
</feature>
<keyword evidence="2" id="KW-0645">Protease</keyword>
<reference evidence="3" key="1">
    <citation type="submission" date="2012-11" db="EMBL/GenBank/DDBJ databases">
        <authorList>
            <person name="Singh A."/>
            <person name="Pinnaka A.K."/>
            <person name="Vaidya B."/>
        </authorList>
    </citation>
    <scope>NUCLEOTIDE SEQUENCE [LARGE SCALE GENOMIC DNA]</scope>
    <source>
        <strain evidence="3">AK23</strain>
    </source>
</reference>
<proteinExistence type="predicted"/>
<dbReference type="OrthoDB" id="218680at2"/>
<evidence type="ECO:0000313" key="3">
    <source>
        <dbReference type="Proteomes" id="UP000019464"/>
    </source>
</evidence>
<dbReference type="Gene3D" id="2.160.20.110">
    <property type="match status" value="3"/>
</dbReference>
<gene>
    <name evidence="2" type="primary">iga</name>
    <name evidence="2" type="ORF">D791_01172</name>
</gene>
<dbReference type="GO" id="GO:0006508">
    <property type="term" value="P:proteolysis"/>
    <property type="evidence" value="ECO:0007669"/>
    <property type="project" value="UniProtKB-KW"/>
</dbReference>
<dbReference type="Proteomes" id="UP000019464">
    <property type="component" value="Unassembled WGS sequence"/>
</dbReference>
<accession>W9UXJ7</accession>
<keyword evidence="1" id="KW-0732">Signal</keyword>
<feature type="signal peptide" evidence="1">
    <location>
        <begin position="1"/>
        <end position="36"/>
    </location>
</feature>
<reference evidence="2 3" key="2">
    <citation type="journal article" date="2015" name="Syst. Appl. Microbiol.">
        <title>Nitrincola nitratireducens sp. nov. isolated from a haloalkaline crater lake.</title>
        <authorList>
            <person name="Singh A."/>
            <person name="Vaidya B."/>
            <person name="Tanuku N.R."/>
            <person name="Pinnaka A.K."/>
        </authorList>
    </citation>
    <scope>NUCLEOTIDE SEQUENCE [LARGE SCALE GENOMIC DNA]</scope>
    <source>
        <strain evidence="2 3">AK23</strain>
    </source>
</reference>
<evidence type="ECO:0000256" key="1">
    <source>
        <dbReference type="SAM" id="SignalP"/>
    </source>
</evidence>
<comment type="caution">
    <text evidence="2">The sequence shown here is derived from an EMBL/GenBank/DDBJ whole genome shotgun (WGS) entry which is preliminary data.</text>
</comment>
<sequence length="1054" mass="111566">MNSVTAFYRFICSKMHRSVLSVLLIILVLMSAPVNAQFSGGDGTEANPYLVATASDLNQVRNHLSAHFRQVSDINLSGQSWSAIGSSHVNERFSGVYDGGGNRILGLTLQRPNEHYQGLFGYISGGSVKNLHLQNVSIQARSYAGALVGYATQCVMENVSVSATNVSGYMYVGGLAGWLYACQVRSAESDGVVSGYQTVGGLAGITQSTTLRYGSARGQVLGSHSYVGGLLGQQQSGATFDSFSHAQVSGGNIVGGLIAMAYGGGAAIVKSYSAGSIDSEGDALGGLIAQRVALYGVPVVVDSFWNQETAGVNNSDGGVAKSTLQMQQAETFINFNFRTVWSMQGESYPTFQSLRQYSQPERVLLESLQGQGTAESPYLIYTAGELNAMRMNPSAHYQLMNEINLIDSVVWEYGAGWLPIGSSDAPFVGVLDGAGHAIRNLVINRPTSHVQGLLGQTAEGAVVTNLSVLDANVYGGDEVGILVGRAVGVDIDRAVVSGEVSGRNQVGGVSGRIYSNSRLVYVGSDVSAKGFNHVGGFAGVTHNISMIYTYSQGAVRGDQNVGGLLGQLQGGLTADSYSSSDVKGLQQVGGLMGSTYGGGSLVFRTYSNGSVMGDPAHSETTGGLIGTRIALYGVGEVEDSYWDIEKSGQVESSMGIGRSSAEMSMAETFQRFNFNLVWMLPDQMNASPVFQDLSVYTHPEERSLSDLSGSGTRLDPYLIHNRHELNAMRLNVNAHYRLMANIDLADSVVWNMGEGWLPVGTQEQMFVGSFDGNGFALENLVINRPGKNDQGLFGRTNEGAELSRVSLKSVNVYGSSYTGALVGRANATVIHRVRVEGDLSGRHSVGGIAGEMTQNVSVANVRSQVRVRGYNYIGGLVGNSGSTHVRMAFSTGELSGAAYVGGLQGMQSGGLTEDSYSHARVRGAGYIGGLLGSINSGSAQLRRAYSAGQVLALNEASVQVGGLVGASGCFYGCPVVSDSYWDTESSTVSVSAGGTGYSTAAMTWPYAQGVYQGWDFSKTWRNDVKQAAQGYPYLRDPDQQRSRRGGLPVWLLIQ</sequence>
<keyword evidence="3" id="KW-1185">Reference proteome</keyword>
<dbReference type="RefSeq" id="WP_036508799.1">
    <property type="nucleotide sequence ID" value="NZ_AONB01000004.1"/>
</dbReference>
<dbReference type="EC" id="3.4.24.13" evidence="2"/>
<dbReference type="EMBL" id="AONB01000004">
    <property type="protein sequence ID" value="EXJ11799.1"/>
    <property type="molecule type" value="Genomic_DNA"/>
</dbReference>
<dbReference type="GO" id="GO:0008233">
    <property type="term" value="F:peptidase activity"/>
    <property type="evidence" value="ECO:0007669"/>
    <property type="project" value="UniProtKB-KW"/>
</dbReference>
<protein>
    <submittedName>
        <fullName evidence="2">Immunoglobulin A1 protease</fullName>
        <ecNumber evidence="2">3.4.24.13</ecNumber>
    </submittedName>
</protein>
<dbReference type="AlphaFoldDB" id="W9UXJ7"/>
<keyword evidence="2" id="KW-0378">Hydrolase</keyword>
<name>W9UXJ7_9GAMM</name>
<evidence type="ECO:0000313" key="2">
    <source>
        <dbReference type="EMBL" id="EXJ11799.1"/>
    </source>
</evidence>
<organism evidence="2 3">
    <name type="scientific">Nitrincola nitratireducens</name>
    <dbReference type="NCBI Taxonomy" id="1229521"/>
    <lineage>
        <taxon>Bacteria</taxon>
        <taxon>Pseudomonadati</taxon>
        <taxon>Pseudomonadota</taxon>
        <taxon>Gammaproteobacteria</taxon>
        <taxon>Oceanospirillales</taxon>
        <taxon>Oceanospirillaceae</taxon>
        <taxon>Nitrincola</taxon>
    </lineage>
</organism>
<dbReference type="STRING" id="1229521.D791_01172"/>